<evidence type="ECO:0000256" key="1">
    <source>
        <dbReference type="SAM" id="MobiDB-lite"/>
    </source>
</evidence>
<organism evidence="2 3">
    <name type="scientific">Haloferax marisrubri</name>
    <dbReference type="NCBI Taxonomy" id="1544719"/>
    <lineage>
        <taxon>Archaea</taxon>
        <taxon>Methanobacteriati</taxon>
        <taxon>Methanobacteriota</taxon>
        <taxon>Stenosarchaea group</taxon>
        <taxon>Halobacteria</taxon>
        <taxon>Halobacteriales</taxon>
        <taxon>Haloferacaceae</taxon>
        <taxon>Haloferax</taxon>
    </lineage>
</organism>
<accession>A0A2P4NQX6</accession>
<keyword evidence="3" id="KW-1185">Reference proteome</keyword>
<dbReference type="EMBL" id="LOPW02000010">
    <property type="protein sequence ID" value="POG55555.1"/>
    <property type="molecule type" value="Genomic_DNA"/>
</dbReference>
<reference evidence="2" key="1">
    <citation type="submission" date="2017-08" db="EMBL/GenBank/DDBJ databases">
        <title>Haloferax marisrubri sp. nov., isolated from the Discovery deep brine-seawater interface in the Red Sea.</title>
        <authorList>
            <person name="Zhang G."/>
            <person name="Stingl U."/>
        </authorList>
    </citation>
    <scope>NUCLEOTIDE SEQUENCE [LARGE SCALE GENOMIC DNA]</scope>
    <source>
        <strain evidence="2">SB3</strain>
    </source>
</reference>
<feature type="region of interest" description="Disordered" evidence="1">
    <location>
        <begin position="100"/>
        <end position="126"/>
    </location>
</feature>
<gene>
    <name evidence="2" type="ORF">AUR65_009125</name>
</gene>
<comment type="caution">
    <text evidence="2">The sequence shown here is derived from an EMBL/GenBank/DDBJ whole genome shotgun (WGS) entry which is preliminary data.</text>
</comment>
<evidence type="ECO:0000313" key="2">
    <source>
        <dbReference type="EMBL" id="POG55555.1"/>
    </source>
</evidence>
<name>A0A2P4NQX6_9EURY</name>
<sequence>MTDDEQNAPPDAAVGRLDVPTLQTLAQRAATHPLVVDWSFDPSSLSPRRLQLSLDAHAYPERVATARLDIRWFTSGDYSVHYLELGQDDGDGPQYHCRWDRHPKPTAPRTHFHPPPDAGTAEPSSLEPHHLEVLFTALDWIRERVEQSHGTT</sequence>
<dbReference type="Pfam" id="PF20126">
    <property type="entry name" value="TumE"/>
    <property type="match status" value="1"/>
</dbReference>
<protein>
    <submittedName>
        <fullName evidence="2">Uncharacterized protein</fullName>
    </submittedName>
</protein>
<evidence type="ECO:0000313" key="3">
    <source>
        <dbReference type="Proteomes" id="UP000053621"/>
    </source>
</evidence>
<dbReference type="RefSeq" id="WP_084816412.1">
    <property type="nucleotide sequence ID" value="NZ_LOPW02000010.1"/>
</dbReference>
<dbReference type="InterPro" id="IPR045397">
    <property type="entry name" value="TumE-like"/>
</dbReference>
<dbReference type="OrthoDB" id="202777at2157"/>
<dbReference type="AlphaFoldDB" id="A0A2P4NQX6"/>
<dbReference type="Proteomes" id="UP000053621">
    <property type="component" value="Unassembled WGS sequence"/>
</dbReference>
<proteinExistence type="predicted"/>